<dbReference type="Pfam" id="PF14033">
    <property type="entry name" value="DUF4246"/>
    <property type="match status" value="1"/>
</dbReference>
<sequence length="717" mass="81541">MDSEQTPGVYPGLGLPIEYDNTDRPDRISRGDYYPIGARGEGSGAGTTYDILPVREVAMMLVMDRLTDKPNWHKKIFDDEITAKWRAEALAWPDDDLWSRATRGKSSGRFWGQEAGDETGEQREIENILNDECFDFVLGELRKKAEYFEKTRLIPTLDVGPAVVKSDTLVPPDLHEEIRKAFDTLRQDQSANPDWHPGTNEQVRNLIHPSMYPLVYNVTKAIQDEVVGVDDAITKWSGKGEIITGEIKEEAPPQSYSSIMYGNRGARGTWSHRFQWLPSNLHFNEDGSVRFTSYINGLHPEKYTQIYRTLERLVDKAIPAWDQCVCEVQGYEFQAKGRSESRIELGNYCDTEENNWSPNAPPPAEFIASFDKTQIEDFEELLEDEDEEQIAEEVWKHIRKPVQPAPKPHDFDSINYTPDPSTTLFAKYRATGLQIIVKMASIELSPENDSKADSAEFPLGSWHVEGQMNERIVGTALFYSDCENITDSSLEFRAQTAGTYLHDSMESVGQDSYHWMQSIFGTQLGSGNAPGIQNWGDVETKQGRLLAFPNIFQHRVRPFQLRDPTKPGYRRFVALWLVDPSTRIISTANVPPQRQDWWIESILGQTIKPGEPTSLDAQEQSSSPKDEMAPESTTTDPNLQAVHDLEIKAPFLAKTLREKLPAELFFDVSKRLADTKSLPMSEEEAKGYRLELMKARSMAKQEIEDTWQSNTYSFCEH</sequence>
<dbReference type="RefSeq" id="XP_046010887.1">
    <property type="nucleotide sequence ID" value="XM_046150310.1"/>
</dbReference>
<dbReference type="GeneID" id="70179856"/>
<dbReference type="AlphaFoldDB" id="A0A9P9BNU3"/>
<feature type="domain" description="DUF4246" evidence="3">
    <location>
        <begin position="10"/>
        <end position="88"/>
    </location>
</feature>
<name>A0A9P9BNU3_9PEZI</name>
<evidence type="ECO:0000256" key="1">
    <source>
        <dbReference type="SAM" id="MobiDB-lite"/>
    </source>
</evidence>
<proteinExistence type="predicted"/>
<evidence type="ECO:0000259" key="2">
    <source>
        <dbReference type="Pfam" id="PF14033"/>
    </source>
</evidence>
<feature type="region of interest" description="Disordered" evidence="1">
    <location>
        <begin position="609"/>
        <end position="636"/>
    </location>
</feature>
<dbReference type="OrthoDB" id="415532at2759"/>
<dbReference type="InterPro" id="IPR049207">
    <property type="entry name" value="DUF4246_N"/>
</dbReference>
<protein>
    <submittedName>
        <fullName evidence="4">Uncharacterized protein</fullName>
    </submittedName>
</protein>
<dbReference type="InterPro" id="IPR025340">
    <property type="entry name" value="DUF4246"/>
</dbReference>
<dbReference type="PANTHER" id="PTHR33119:SF1">
    <property type="entry name" value="FE2OG DIOXYGENASE DOMAIN-CONTAINING PROTEIN"/>
    <property type="match status" value="1"/>
</dbReference>
<keyword evidence="5" id="KW-1185">Reference proteome</keyword>
<dbReference type="InterPro" id="IPR049192">
    <property type="entry name" value="DUF4246_C"/>
</dbReference>
<dbReference type="Pfam" id="PF21666">
    <property type="entry name" value="DUF4246_N"/>
    <property type="match status" value="1"/>
</dbReference>
<organism evidence="4 5">
    <name type="scientific">Microdochium trichocladiopsis</name>
    <dbReference type="NCBI Taxonomy" id="1682393"/>
    <lineage>
        <taxon>Eukaryota</taxon>
        <taxon>Fungi</taxon>
        <taxon>Dikarya</taxon>
        <taxon>Ascomycota</taxon>
        <taxon>Pezizomycotina</taxon>
        <taxon>Sordariomycetes</taxon>
        <taxon>Xylariomycetidae</taxon>
        <taxon>Xylariales</taxon>
        <taxon>Microdochiaceae</taxon>
        <taxon>Microdochium</taxon>
    </lineage>
</organism>
<comment type="caution">
    <text evidence="4">The sequence shown here is derived from an EMBL/GenBank/DDBJ whole genome shotgun (WGS) entry which is preliminary data.</text>
</comment>
<accession>A0A9P9BNU3</accession>
<dbReference type="PANTHER" id="PTHR33119">
    <property type="entry name" value="IFI3P"/>
    <property type="match status" value="1"/>
</dbReference>
<dbReference type="Proteomes" id="UP000756346">
    <property type="component" value="Unassembled WGS sequence"/>
</dbReference>
<dbReference type="EMBL" id="JAGTJQ010000007">
    <property type="protein sequence ID" value="KAH7028088.1"/>
    <property type="molecule type" value="Genomic_DNA"/>
</dbReference>
<evidence type="ECO:0000313" key="4">
    <source>
        <dbReference type="EMBL" id="KAH7028088.1"/>
    </source>
</evidence>
<gene>
    <name evidence="4" type="ORF">B0I36DRAFT_247446</name>
</gene>
<evidence type="ECO:0000313" key="5">
    <source>
        <dbReference type="Proteomes" id="UP000756346"/>
    </source>
</evidence>
<reference evidence="4" key="1">
    <citation type="journal article" date="2021" name="Nat. Commun.">
        <title>Genetic determinants of endophytism in the Arabidopsis root mycobiome.</title>
        <authorList>
            <person name="Mesny F."/>
            <person name="Miyauchi S."/>
            <person name="Thiergart T."/>
            <person name="Pickel B."/>
            <person name="Atanasova L."/>
            <person name="Karlsson M."/>
            <person name="Huettel B."/>
            <person name="Barry K.W."/>
            <person name="Haridas S."/>
            <person name="Chen C."/>
            <person name="Bauer D."/>
            <person name="Andreopoulos W."/>
            <person name="Pangilinan J."/>
            <person name="LaButti K."/>
            <person name="Riley R."/>
            <person name="Lipzen A."/>
            <person name="Clum A."/>
            <person name="Drula E."/>
            <person name="Henrissat B."/>
            <person name="Kohler A."/>
            <person name="Grigoriev I.V."/>
            <person name="Martin F.M."/>
            <person name="Hacquard S."/>
        </authorList>
    </citation>
    <scope>NUCLEOTIDE SEQUENCE</scope>
    <source>
        <strain evidence="4">MPI-CAGE-CH-0230</strain>
    </source>
</reference>
<evidence type="ECO:0000259" key="3">
    <source>
        <dbReference type="Pfam" id="PF21666"/>
    </source>
</evidence>
<feature type="domain" description="DUF4246" evidence="2">
    <location>
        <begin position="132"/>
        <end position="600"/>
    </location>
</feature>